<feature type="domain" description="Double zinc ribbon" evidence="2">
    <location>
        <begin position="19"/>
        <end position="72"/>
    </location>
</feature>
<evidence type="ECO:0000313" key="4">
    <source>
        <dbReference type="Proteomes" id="UP001195660"/>
    </source>
</evidence>
<reference evidence="3 4" key="1">
    <citation type="submission" date="2019-11" db="EMBL/GenBank/DDBJ databases">
        <title>Novel Deefgea species.</title>
        <authorList>
            <person name="Han J.-H."/>
        </authorList>
    </citation>
    <scope>NUCLEOTIDE SEQUENCE [LARGE SCALE GENOMIC DNA]</scope>
    <source>
        <strain evidence="3 4">LMG 24817</strain>
    </source>
</reference>
<dbReference type="Gene3D" id="3.40.50.2020">
    <property type="match status" value="1"/>
</dbReference>
<proteinExistence type="inferred from homology"/>
<evidence type="ECO:0000259" key="2">
    <source>
        <dbReference type="Pfam" id="PF18912"/>
    </source>
</evidence>
<dbReference type="CDD" id="cd06223">
    <property type="entry name" value="PRTases_typeI"/>
    <property type="match status" value="1"/>
</dbReference>
<protein>
    <submittedName>
        <fullName evidence="3">ComF family protein</fullName>
    </submittedName>
</protein>
<organism evidence="3 4">
    <name type="scientific">Deefgea chitinilytica</name>
    <dbReference type="NCBI Taxonomy" id="570276"/>
    <lineage>
        <taxon>Bacteria</taxon>
        <taxon>Pseudomonadati</taxon>
        <taxon>Pseudomonadota</taxon>
        <taxon>Betaproteobacteria</taxon>
        <taxon>Neisseriales</taxon>
        <taxon>Chitinibacteraceae</taxon>
        <taxon>Deefgea</taxon>
    </lineage>
</organism>
<dbReference type="SUPFAM" id="SSF53271">
    <property type="entry name" value="PRTase-like"/>
    <property type="match status" value="1"/>
</dbReference>
<dbReference type="InterPro" id="IPR044005">
    <property type="entry name" value="DZR_2"/>
</dbReference>
<dbReference type="EMBL" id="WOFE01000001">
    <property type="protein sequence ID" value="MBM5570467.1"/>
    <property type="molecule type" value="Genomic_DNA"/>
</dbReference>
<dbReference type="Pfam" id="PF18912">
    <property type="entry name" value="DZR_2"/>
    <property type="match status" value="1"/>
</dbReference>
<keyword evidence="4" id="KW-1185">Reference proteome</keyword>
<gene>
    <name evidence="3" type="ORF">GM173_02615</name>
</gene>
<dbReference type="InterPro" id="IPR000836">
    <property type="entry name" value="PRTase_dom"/>
</dbReference>
<evidence type="ECO:0000256" key="1">
    <source>
        <dbReference type="ARBA" id="ARBA00008007"/>
    </source>
</evidence>
<comment type="similarity">
    <text evidence="1">Belongs to the ComF/GntX family.</text>
</comment>
<accession>A0ABS2C8I2</accession>
<dbReference type="Proteomes" id="UP001195660">
    <property type="component" value="Unassembled WGS sequence"/>
</dbReference>
<sequence>MLALSERGTQLSNFIDTFLNYIAPHQCILCAAPSSAALCTACYPSLPRWEASNSCPRCGHINTQGHLCGACQTAPPAFDRTYAAFLYTEPISSLIQAAKFANRWSLLPPLGAYLAQITPEEQRPNRLIALPLHPARLRERGFNQAVEIARPIAKLHQLPLEIDTLQRIKNTEHQARLNANARWQNMRGAFVYSGNLTGQRVAIIDDVMTSGASLNAAAKALKLAGAIEVQAWVVARTP</sequence>
<dbReference type="InterPro" id="IPR051910">
    <property type="entry name" value="ComF/GntX_DNA_util-trans"/>
</dbReference>
<name>A0ABS2C8I2_9NEIS</name>
<dbReference type="InterPro" id="IPR029057">
    <property type="entry name" value="PRTase-like"/>
</dbReference>
<dbReference type="PANTHER" id="PTHR47505">
    <property type="entry name" value="DNA UTILIZATION PROTEIN YHGH"/>
    <property type="match status" value="1"/>
</dbReference>
<evidence type="ECO:0000313" key="3">
    <source>
        <dbReference type="EMBL" id="MBM5570467.1"/>
    </source>
</evidence>
<comment type="caution">
    <text evidence="3">The sequence shown here is derived from an EMBL/GenBank/DDBJ whole genome shotgun (WGS) entry which is preliminary data.</text>
</comment>
<dbReference type="PANTHER" id="PTHR47505:SF1">
    <property type="entry name" value="DNA UTILIZATION PROTEIN YHGH"/>
    <property type="match status" value="1"/>
</dbReference>